<protein>
    <submittedName>
        <fullName evidence="2">VanZ family protein</fullName>
    </submittedName>
</protein>
<feature type="transmembrane region" description="Helical" evidence="1">
    <location>
        <begin position="70"/>
        <end position="90"/>
    </location>
</feature>
<accession>A0A853JDC6</accession>
<organism evidence="2 3">
    <name type="scientific">Luteimonas salinisoli</name>
    <dbReference type="NCBI Taxonomy" id="2752307"/>
    <lineage>
        <taxon>Bacteria</taxon>
        <taxon>Pseudomonadati</taxon>
        <taxon>Pseudomonadota</taxon>
        <taxon>Gammaproteobacteria</taxon>
        <taxon>Lysobacterales</taxon>
        <taxon>Lysobacteraceae</taxon>
        <taxon>Luteimonas</taxon>
    </lineage>
</organism>
<keyword evidence="1" id="KW-0812">Transmembrane</keyword>
<keyword evidence="3" id="KW-1185">Reference proteome</keyword>
<keyword evidence="1" id="KW-0472">Membrane</keyword>
<dbReference type="Proteomes" id="UP000578091">
    <property type="component" value="Unassembled WGS sequence"/>
</dbReference>
<sequence length="144" mass="15076">MNRPGPGRSLKPFRRPLLWSGLWCLAVAAVVVASLAPPPPMPPVDGGDKLGHLAAYFVLAAGAVQLHARWPALLGAGLGLVLMGIGLEYAQGALTELRQAERADALANTLGVIAGLATRLTPWRDALLALDRRLAPPGRRDAAP</sequence>
<dbReference type="RefSeq" id="WP_180679070.1">
    <property type="nucleotide sequence ID" value="NZ_JACCKA010000073.1"/>
</dbReference>
<evidence type="ECO:0000313" key="2">
    <source>
        <dbReference type="EMBL" id="NZA27301.1"/>
    </source>
</evidence>
<keyword evidence="1" id="KW-1133">Transmembrane helix</keyword>
<proteinExistence type="predicted"/>
<dbReference type="EMBL" id="JACCKA010000073">
    <property type="protein sequence ID" value="NZA27301.1"/>
    <property type="molecule type" value="Genomic_DNA"/>
</dbReference>
<reference evidence="2 3" key="1">
    <citation type="submission" date="2020-07" db="EMBL/GenBank/DDBJ databases">
        <title>Luteimonas sp. SJ-92.</title>
        <authorList>
            <person name="Huang X.-X."/>
            <person name="Xu L."/>
            <person name="Sun J.-Q."/>
        </authorList>
    </citation>
    <scope>NUCLEOTIDE SEQUENCE [LARGE SCALE GENOMIC DNA]</scope>
    <source>
        <strain evidence="2 3">SJ-92</strain>
    </source>
</reference>
<dbReference type="AlphaFoldDB" id="A0A853JDC6"/>
<evidence type="ECO:0000256" key="1">
    <source>
        <dbReference type="SAM" id="Phobius"/>
    </source>
</evidence>
<evidence type="ECO:0000313" key="3">
    <source>
        <dbReference type="Proteomes" id="UP000578091"/>
    </source>
</evidence>
<name>A0A853JDC6_9GAMM</name>
<gene>
    <name evidence="2" type="ORF">H0E84_12995</name>
</gene>
<comment type="caution">
    <text evidence="2">The sequence shown here is derived from an EMBL/GenBank/DDBJ whole genome shotgun (WGS) entry which is preliminary data.</text>
</comment>